<evidence type="ECO:0000313" key="3">
    <source>
        <dbReference type="Proteomes" id="UP000538666"/>
    </source>
</evidence>
<evidence type="ECO:0000256" key="1">
    <source>
        <dbReference type="SAM" id="MobiDB-lite"/>
    </source>
</evidence>
<gene>
    <name evidence="2" type="ORF">HNQ77_003876</name>
</gene>
<keyword evidence="3" id="KW-1185">Reference proteome</keyword>
<dbReference type="Proteomes" id="UP000538666">
    <property type="component" value="Unassembled WGS sequence"/>
</dbReference>
<name>A0A841JX28_9BACT</name>
<reference evidence="2 3" key="1">
    <citation type="submission" date="2020-08" db="EMBL/GenBank/DDBJ databases">
        <title>Genomic Encyclopedia of Type Strains, Phase IV (KMG-IV): sequencing the most valuable type-strain genomes for metagenomic binning, comparative biology and taxonomic classification.</title>
        <authorList>
            <person name="Goeker M."/>
        </authorList>
    </citation>
    <scope>NUCLEOTIDE SEQUENCE [LARGE SCALE GENOMIC DNA]</scope>
    <source>
        <strain evidence="2 3">DSM 103733</strain>
    </source>
</reference>
<dbReference type="EMBL" id="JACHEK010000008">
    <property type="protein sequence ID" value="MBB6145906.1"/>
    <property type="molecule type" value="Genomic_DNA"/>
</dbReference>
<accession>A0A841JX28</accession>
<evidence type="ECO:0000313" key="2">
    <source>
        <dbReference type="EMBL" id="MBB6145906.1"/>
    </source>
</evidence>
<proteinExistence type="predicted"/>
<protein>
    <submittedName>
        <fullName evidence="2">Uncharacterized protein</fullName>
    </submittedName>
</protein>
<organism evidence="2 3">
    <name type="scientific">Silvibacterium bohemicum</name>
    <dbReference type="NCBI Taxonomy" id="1577686"/>
    <lineage>
        <taxon>Bacteria</taxon>
        <taxon>Pseudomonadati</taxon>
        <taxon>Acidobacteriota</taxon>
        <taxon>Terriglobia</taxon>
        <taxon>Terriglobales</taxon>
        <taxon>Acidobacteriaceae</taxon>
        <taxon>Silvibacterium</taxon>
    </lineage>
</organism>
<dbReference type="AlphaFoldDB" id="A0A841JX28"/>
<sequence>MRSNGDAAGAIVTQHVSMPPEIAQGKASA</sequence>
<comment type="caution">
    <text evidence="2">The sequence shown here is derived from an EMBL/GenBank/DDBJ whole genome shotgun (WGS) entry which is preliminary data.</text>
</comment>
<feature type="region of interest" description="Disordered" evidence="1">
    <location>
        <begin position="1"/>
        <end position="29"/>
    </location>
</feature>